<dbReference type="GO" id="GO:0005634">
    <property type="term" value="C:nucleus"/>
    <property type="evidence" value="ECO:0007669"/>
    <property type="project" value="TreeGrafter"/>
</dbReference>
<keyword evidence="4" id="KW-0812">Transmembrane</keyword>
<name>A0A310SCR0_9HYME</name>
<keyword evidence="4" id="KW-0472">Membrane</keyword>
<evidence type="ECO:0000313" key="6">
    <source>
        <dbReference type="EMBL" id="OAD57953.1"/>
    </source>
</evidence>
<protein>
    <submittedName>
        <fullName evidence="6">Fanconi anemia group J protein</fullName>
    </submittedName>
</protein>
<sequence>MLVIYVITAVIGFIIYTAIKIKLEDWLENTRMSRLSLKRRQLTDGMSECSNVPPRRINDIVEISSDESDISQEYKIVESDSEPIDSQMQNKVYDEETLNQFQKSTDSIQSDEEVAESSHDINSKPKVSMFNWYQRKLNLSKNETKKRSNSTFPDEYDQQSTSIQQGYENKKYRNNHASIPPSKSKPNDIMEEAAPEVGIQHEQMISGIKVKLPVKPYSCQIAVMSKLIQGCTKMENCLLESPTGTGKTLALLCGVLAWHDHHVGERECTAGPRLALVMTACPCGPARARHAPFSSYNSLAPLNPPLSRSSTEVEWFVSTPYEQVETGLAMEKGPLCGPGETWRVAIIIGERGIIYCVPGNDDLVVAVNRLCASACNSTTPEYALL</sequence>
<keyword evidence="2" id="KW-0378">Hydrolase</keyword>
<evidence type="ECO:0000313" key="7">
    <source>
        <dbReference type="Proteomes" id="UP000250275"/>
    </source>
</evidence>
<dbReference type="GO" id="GO:1990918">
    <property type="term" value="P:double-strand break repair involved in meiotic recombination"/>
    <property type="evidence" value="ECO:0007669"/>
    <property type="project" value="TreeGrafter"/>
</dbReference>
<dbReference type="PANTHER" id="PTHR11472:SF47">
    <property type="entry name" value="FANCONI ANEMIA GROUP J PROTEIN"/>
    <property type="match status" value="1"/>
</dbReference>
<keyword evidence="4" id="KW-1133">Transmembrane helix</keyword>
<reference evidence="6 7" key="1">
    <citation type="submission" date="2015-07" db="EMBL/GenBank/DDBJ databases">
        <title>The genome of Eufriesea mexicana.</title>
        <authorList>
            <person name="Pan H."/>
            <person name="Kapheim K."/>
        </authorList>
    </citation>
    <scope>NUCLEOTIDE SEQUENCE [LARGE SCALE GENOMIC DNA]</scope>
    <source>
        <strain evidence="6">0111107269</strain>
        <tissue evidence="6">Whole body</tissue>
    </source>
</reference>
<dbReference type="GO" id="GO:0005524">
    <property type="term" value="F:ATP binding"/>
    <property type="evidence" value="ECO:0007669"/>
    <property type="project" value="UniProtKB-KW"/>
</dbReference>
<dbReference type="InterPro" id="IPR027417">
    <property type="entry name" value="P-loop_NTPase"/>
</dbReference>
<feature type="domain" description="Helicase ATP-binding" evidence="5">
    <location>
        <begin position="206"/>
        <end position="385"/>
    </location>
</feature>
<keyword evidence="7" id="KW-1185">Reference proteome</keyword>
<dbReference type="PANTHER" id="PTHR11472">
    <property type="entry name" value="DNA REPAIR DEAD HELICASE RAD3/XP-D SUBFAMILY MEMBER"/>
    <property type="match status" value="1"/>
</dbReference>
<feature type="transmembrane region" description="Helical" evidence="4">
    <location>
        <begin position="6"/>
        <end position="23"/>
    </location>
</feature>
<proteinExistence type="predicted"/>
<dbReference type="OrthoDB" id="19182at2759"/>
<dbReference type="EMBL" id="KQ761246">
    <property type="protein sequence ID" value="OAD57953.1"/>
    <property type="molecule type" value="Genomic_DNA"/>
</dbReference>
<dbReference type="AlphaFoldDB" id="A0A310SCR0"/>
<dbReference type="Gene3D" id="3.40.50.300">
    <property type="entry name" value="P-loop containing nucleotide triphosphate hydrolases"/>
    <property type="match status" value="1"/>
</dbReference>
<accession>A0A310SCR0</accession>
<gene>
    <name evidence="6" type="ORF">WN48_00986</name>
</gene>
<keyword evidence="1" id="KW-0547">Nucleotide-binding</keyword>
<evidence type="ECO:0000256" key="3">
    <source>
        <dbReference type="ARBA" id="ARBA00022840"/>
    </source>
</evidence>
<dbReference type="GO" id="GO:0016787">
    <property type="term" value="F:hydrolase activity"/>
    <property type="evidence" value="ECO:0007669"/>
    <property type="project" value="UniProtKB-KW"/>
</dbReference>
<dbReference type="InterPro" id="IPR045028">
    <property type="entry name" value="DinG/Rad3-like"/>
</dbReference>
<dbReference type="Proteomes" id="UP000250275">
    <property type="component" value="Unassembled WGS sequence"/>
</dbReference>
<evidence type="ECO:0000256" key="1">
    <source>
        <dbReference type="ARBA" id="ARBA00022741"/>
    </source>
</evidence>
<dbReference type="GO" id="GO:0006289">
    <property type="term" value="P:nucleotide-excision repair"/>
    <property type="evidence" value="ECO:0007669"/>
    <property type="project" value="TreeGrafter"/>
</dbReference>
<organism evidence="6 7">
    <name type="scientific">Eufriesea mexicana</name>
    <dbReference type="NCBI Taxonomy" id="516756"/>
    <lineage>
        <taxon>Eukaryota</taxon>
        <taxon>Metazoa</taxon>
        <taxon>Ecdysozoa</taxon>
        <taxon>Arthropoda</taxon>
        <taxon>Hexapoda</taxon>
        <taxon>Insecta</taxon>
        <taxon>Pterygota</taxon>
        <taxon>Neoptera</taxon>
        <taxon>Endopterygota</taxon>
        <taxon>Hymenoptera</taxon>
        <taxon>Apocrita</taxon>
        <taxon>Aculeata</taxon>
        <taxon>Apoidea</taxon>
        <taxon>Anthophila</taxon>
        <taxon>Apidae</taxon>
        <taxon>Eufriesea</taxon>
    </lineage>
</organism>
<keyword evidence="3" id="KW-0067">ATP-binding</keyword>
<dbReference type="SUPFAM" id="SSF52540">
    <property type="entry name" value="P-loop containing nucleoside triphosphate hydrolases"/>
    <property type="match status" value="1"/>
</dbReference>
<evidence type="ECO:0000259" key="5">
    <source>
        <dbReference type="PROSITE" id="PS51193"/>
    </source>
</evidence>
<evidence type="ECO:0000256" key="4">
    <source>
        <dbReference type="SAM" id="Phobius"/>
    </source>
</evidence>
<dbReference type="PROSITE" id="PS51193">
    <property type="entry name" value="HELICASE_ATP_BIND_2"/>
    <property type="match status" value="1"/>
</dbReference>
<dbReference type="InterPro" id="IPR014013">
    <property type="entry name" value="Helic_SF1/SF2_ATP-bd_DinG/Rad3"/>
</dbReference>
<evidence type="ECO:0000256" key="2">
    <source>
        <dbReference type="ARBA" id="ARBA00022801"/>
    </source>
</evidence>
<dbReference type="GO" id="GO:0003678">
    <property type="term" value="F:DNA helicase activity"/>
    <property type="evidence" value="ECO:0007669"/>
    <property type="project" value="TreeGrafter"/>
</dbReference>